<reference evidence="1 2" key="1">
    <citation type="journal article" date="2014" name="BMC Genomics">
        <title>Comparative genomics of the major fungal agents of human and animal Sporotrichosis: Sporothrix schenckii and Sporothrix brasiliensis.</title>
        <authorList>
            <person name="Teixeira M.M."/>
            <person name="de Almeida L.G."/>
            <person name="Kubitschek-Barreira P."/>
            <person name="Alves F.L."/>
            <person name="Kioshima E.S."/>
            <person name="Abadio A.K."/>
            <person name="Fernandes L."/>
            <person name="Derengowski L.S."/>
            <person name="Ferreira K.S."/>
            <person name="Souza R.C."/>
            <person name="Ruiz J.C."/>
            <person name="de Andrade N.C."/>
            <person name="Paes H.C."/>
            <person name="Nicola A.M."/>
            <person name="Albuquerque P."/>
            <person name="Gerber A.L."/>
            <person name="Martins V.P."/>
            <person name="Peconick L.D."/>
            <person name="Neto A.V."/>
            <person name="Chaucanez C.B."/>
            <person name="Silva P.A."/>
            <person name="Cunha O.L."/>
            <person name="de Oliveira F.F."/>
            <person name="dos Santos T.C."/>
            <person name="Barros A.L."/>
            <person name="Soares M.A."/>
            <person name="de Oliveira L.M."/>
            <person name="Marini M.M."/>
            <person name="Villalobos-Duno H."/>
            <person name="Cunha M.M."/>
            <person name="de Hoog S."/>
            <person name="da Silveira J.F."/>
            <person name="Henrissat B."/>
            <person name="Nino-Vega G.A."/>
            <person name="Cisalpino P.S."/>
            <person name="Mora-Montes H.M."/>
            <person name="Almeida S.R."/>
            <person name="Stajich J.E."/>
            <person name="Lopes-Bezerra L.M."/>
            <person name="Vasconcelos A.T."/>
            <person name="Felipe M.S."/>
        </authorList>
    </citation>
    <scope>NUCLEOTIDE SEQUENCE [LARGE SCALE GENOMIC DNA]</scope>
    <source>
        <strain evidence="1 2">1099-18</strain>
    </source>
</reference>
<gene>
    <name evidence="1" type="ORF">SPSK_04726</name>
</gene>
<dbReference type="GeneID" id="27666800"/>
<sequence length="90" mass="9926">MFGLHRIAEGLASAAITVLYPLRTWDGLPPGVRPSARTFPVVPRGRQGILHRHWGPRAGCIATFESHTSVHIASRTSFLPVRFGLRSLNQ</sequence>
<accession>A0A0F2M0F3</accession>
<protein>
    <submittedName>
        <fullName evidence="1">Uncharacterized protein</fullName>
    </submittedName>
</protein>
<name>A0A0F2M0F3_SPOSC</name>
<dbReference type="VEuPathDB" id="FungiDB:SPSK_04726"/>
<comment type="caution">
    <text evidence="1">The sequence shown here is derived from an EMBL/GenBank/DDBJ whole genome shotgun (WGS) entry which is preliminary data.</text>
</comment>
<dbReference type="EMBL" id="AXCR01000010">
    <property type="protein sequence ID" value="KJR83182.1"/>
    <property type="molecule type" value="Genomic_DNA"/>
</dbReference>
<dbReference type="Proteomes" id="UP000033710">
    <property type="component" value="Unassembled WGS sequence"/>
</dbReference>
<evidence type="ECO:0000313" key="2">
    <source>
        <dbReference type="Proteomes" id="UP000033710"/>
    </source>
</evidence>
<organism evidence="1 2">
    <name type="scientific">Sporothrix schenckii 1099-18</name>
    <dbReference type="NCBI Taxonomy" id="1397361"/>
    <lineage>
        <taxon>Eukaryota</taxon>
        <taxon>Fungi</taxon>
        <taxon>Dikarya</taxon>
        <taxon>Ascomycota</taxon>
        <taxon>Pezizomycotina</taxon>
        <taxon>Sordariomycetes</taxon>
        <taxon>Sordariomycetidae</taxon>
        <taxon>Ophiostomatales</taxon>
        <taxon>Ophiostomataceae</taxon>
        <taxon>Sporothrix</taxon>
    </lineage>
</organism>
<reference evidence="1 2" key="2">
    <citation type="journal article" date="2015" name="Eukaryot. Cell">
        <title>Asexual propagation of a virulent clone complex in a human and feline outbreak of sporotrichosis.</title>
        <authorList>
            <person name="Teixeira Mde M."/>
            <person name="Rodrigues A.M."/>
            <person name="Tsui C.K."/>
            <person name="de Almeida L.G."/>
            <person name="Van Diepeningen A.D."/>
            <person name="van den Ende B.G."/>
            <person name="Fernandes G.F."/>
            <person name="Kano R."/>
            <person name="Hamelin R.C."/>
            <person name="Lopes-Bezerra L.M."/>
            <person name="Vasconcelos A.T."/>
            <person name="de Hoog S."/>
            <person name="de Camargo Z.P."/>
            <person name="Felipe M.S."/>
        </authorList>
    </citation>
    <scope>NUCLEOTIDE SEQUENCE [LARGE SCALE GENOMIC DNA]</scope>
    <source>
        <strain evidence="1 2">1099-18</strain>
    </source>
</reference>
<dbReference type="KEGG" id="ssck:SPSK_04726"/>
<proteinExistence type="predicted"/>
<dbReference type="AlphaFoldDB" id="A0A0F2M0F3"/>
<dbReference type="RefSeq" id="XP_016585858.1">
    <property type="nucleotide sequence ID" value="XM_016731523.1"/>
</dbReference>
<evidence type="ECO:0000313" key="1">
    <source>
        <dbReference type="EMBL" id="KJR83182.1"/>
    </source>
</evidence>